<comment type="caution">
    <text evidence="3">The sequence shown here is derived from an EMBL/GenBank/DDBJ whole genome shotgun (WGS) entry which is preliminary data.</text>
</comment>
<feature type="transmembrane region" description="Helical" evidence="1">
    <location>
        <begin position="12"/>
        <end position="32"/>
    </location>
</feature>
<keyword evidence="1" id="KW-1133">Transmembrane helix</keyword>
<accession>A0ABR8U9N8</accession>
<protein>
    <recommendedName>
        <fullName evidence="2">Putative Flp pilus-assembly TadG-like N-terminal domain-containing protein</fullName>
    </recommendedName>
</protein>
<feature type="domain" description="Putative Flp pilus-assembly TadG-like N-terminal" evidence="2">
    <location>
        <begin position="10"/>
        <end position="53"/>
    </location>
</feature>
<organism evidence="3 4">
    <name type="scientific">Sporosarcina quadrami</name>
    <dbReference type="NCBI Taxonomy" id="2762234"/>
    <lineage>
        <taxon>Bacteria</taxon>
        <taxon>Bacillati</taxon>
        <taxon>Bacillota</taxon>
        <taxon>Bacilli</taxon>
        <taxon>Bacillales</taxon>
        <taxon>Caryophanaceae</taxon>
        <taxon>Sporosarcina</taxon>
    </lineage>
</organism>
<evidence type="ECO:0000259" key="2">
    <source>
        <dbReference type="Pfam" id="PF13400"/>
    </source>
</evidence>
<sequence length="215" mass="23559">MKALTNEKGSGMVYSLWIMLVSIVIVVIIVNLGKVYVVKQQAATATQQAALAGTSVLVKATQLGIAEFDGHEDSEEQREEDDGKSISQLIDEKTDENIQAGELKNSAYIHALNEILPERMSKYSMLNEFISIQVDGIGTTFTATVRDVIEKNGGNVEQSTVTLVLPDYRVEVKADVTFESITDSNQTYMESMTKEIPQIGYGPSLIYLKGIVSAE</sequence>
<dbReference type="EMBL" id="JACSQN010000007">
    <property type="protein sequence ID" value="MBD7984752.1"/>
    <property type="molecule type" value="Genomic_DNA"/>
</dbReference>
<dbReference type="RefSeq" id="WP_191694450.1">
    <property type="nucleotide sequence ID" value="NZ_JACSQN010000007.1"/>
</dbReference>
<keyword evidence="1" id="KW-0812">Transmembrane</keyword>
<proteinExistence type="predicted"/>
<evidence type="ECO:0000313" key="3">
    <source>
        <dbReference type="EMBL" id="MBD7984752.1"/>
    </source>
</evidence>
<name>A0ABR8U9N8_9BACL</name>
<dbReference type="Proteomes" id="UP000626786">
    <property type="component" value="Unassembled WGS sequence"/>
</dbReference>
<keyword evidence="1" id="KW-0472">Membrane</keyword>
<dbReference type="InterPro" id="IPR028087">
    <property type="entry name" value="Tad_N"/>
</dbReference>
<dbReference type="Pfam" id="PF13400">
    <property type="entry name" value="Tad"/>
    <property type="match status" value="1"/>
</dbReference>
<evidence type="ECO:0000256" key="1">
    <source>
        <dbReference type="SAM" id="Phobius"/>
    </source>
</evidence>
<keyword evidence="4" id="KW-1185">Reference proteome</keyword>
<reference evidence="3 4" key="1">
    <citation type="submission" date="2020-08" db="EMBL/GenBank/DDBJ databases">
        <title>A Genomic Blueprint of the Chicken Gut Microbiome.</title>
        <authorList>
            <person name="Gilroy R."/>
            <person name="Ravi A."/>
            <person name="Getino M."/>
            <person name="Pursley I."/>
            <person name="Horton D.L."/>
            <person name="Alikhan N.-F."/>
            <person name="Baker D."/>
            <person name="Gharbi K."/>
            <person name="Hall N."/>
            <person name="Watson M."/>
            <person name="Adriaenssens E.M."/>
            <person name="Foster-Nyarko E."/>
            <person name="Jarju S."/>
            <person name="Secka A."/>
            <person name="Antonio M."/>
            <person name="Oren A."/>
            <person name="Chaudhuri R."/>
            <person name="La Ragione R.M."/>
            <person name="Hildebrand F."/>
            <person name="Pallen M.J."/>
        </authorList>
    </citation>
    <scope>NUCLEOTIDE SEQUENCE [LARGE SCALE GENOMIC DNA]</scope>
    <source>
        <strain evidence="3 4">Sa2YVA2</strain>
    </source>
</reference>
<evidence type="ECO:0000313" key="4">
    <source>
        <dbReference type="Proteomes" id="UP000626786"/>
    </source>
</evidence>
<gene>
    <name evidence="3" type="ORF">H9649_09175</name>
</gene>